<reference evidence="1 2" key="1">
    <citation type="submission" date="2020-02" db="EMBL/GenBank/DDBJ databases">
        <title>Whole-genome analyses of novel actinobacteria.</title>
        <authorList>
            <person name="Sahin N."/>
            <person name="Tokatli A."/>
        </authorList>
    </citation>
    <scope>NUCLEOTIDE SEQUENCE [LARGE SCALE GENOMIC DNA]</scope>
    <source>
        <strain evidence="1 2">YC419</strain>
    </source>
</reference>
<comment type="caution">
    <text evidence="1">The sequence shown here is derived from an EMBL/GenBank/DDBJ whole genome shotgun (WGS) entry which is preliminary data.</text>
</comment>
<evidence type="ECO:0000313" key="2">
    <source>
        <dbReference type="Proteomes" id="UP001518140"/>
    </source>
</evidence>
<dbReference type="Proteomes" id="UP001518140">
    <property type="component" value="Unassembled WGS sequence"/>
</dbReference>
<accession>A0ABX0DK82</accession>
<name>A0ABX0DK82_9ACTN</name>
<keyword evidence="2" id="KW-1185">Reference proteome</keyword>
<evidence type="ECO:0000313" key="1">
    <source>
        <dbReference type="EMBL" id="NGO42280.1"/>
    </source>
</evidence>
<gene>
    <name evidence="1" type="ORF">G6048_08900</name>
</gene>
<dbReference type="RefSeq" id="WP_165338908.1">
    <property type="nucleotide sequence ID" value="NZ_JAAKZX010000018.1"/>
</dbReference>
<protein>
    <submittedName>
        <fullName evidence="1">Uncharacterized protein</fullName>
    </submittedName>
</protein>
<proteinExistence type="predicted"/>
<dbReference type="EMBL" id="JAAKZX010000018">
    <property type="protein sequence ID" value="NGO42280.1"/>
    <property type="molecule type" value="Genomic_DNA"/>
</dbReference>
<organism evidence="1 2">
    <name type="scientific">Streptomyces ureilyticus</name>
    <dbReference type="NCBI Taxonomy" id="1775131"/>
    <lineage>
        <taxon>Bacteria</taxon>
        <taxon>Bacillati</taxon>
        <taxon>Actinomycetota</taxon>
        <taxon>Actinomycetes</taxon>
        <taxon>Kitasatosporales</taxon>
        <taxon>Streptomycetaceae</taxon>
        <taxon>Streptomyces</taxon>
    </lineage>
</organism>
<sequence length="88" mass="9612">MAQENPEIHLVFHPVVGEPLAVRSRDFESLESAEDSVTEALEQERTLRFELNGRDGVDSGTLLVNCSNVVAVKVRPGSDKGADDGQYL</sequence>